<dbReference type="PANTHER" id="PTHR13138:SF3">
    <property type="entry name" value="CD2 ANTIGEN CYTOPLASMIC TAIL-BINDING PROTEIN 2"/>
    <property type="match status" value="1"/>
</dbReference>
<dbReference type="InterPro" id="IPR003169">
    <property type="entry name" value="GYF"/>
</dbReference>
<proteinExistence type="evidence at transcript level"/>
<feature type="compositionally biased region" description="Basic and acidic residues" evidence="1">
    <location>
        <begin position="251"/>
        <end position="271"/>
    </location>
</feature>
<dbReference type="PANTHER" id="PTHR13138">
    <property type="entry name" value="PROTEIN LIN1"/>
    <property type="match status" value="1"/>
</dbReference>
<organism evidence="3">
    <name type="scientific">Tabanus bromius</name>
    <name type="common">Band-eyed brown horse fly</name>
    <dbReference type="NCBI Taxonomy" id="304241"/>
    <lineage>
        <taxon>Eukaryota</taxon>
        <taxon>Metazoa</taxon>
        <taxon>Ecdysozoa</taxon>
        <taxon>Arthropoda</taxon>
        <taxon>Hexapoda</taxon>
        <taxon>Insecta</taxon>
        <taxon>Pterygota</taxon>
        <taxon>Neoptera</taxon>
        <taxon>Endopterygota</taxon>
        <taxon>Diptera</taxon>
        <taxon>Brachycera</taxon>
        <taxon>Tabanomorpha</taxon>
        <taxon>Tabanoidea</taxon>
        <taxon>Tabanidae</taxon>
        <taxon>Tabanus</taxon>
    </lineage>
</organism>
<accession>A0A0K8TMK0</accession>
<feature type="region of interest" description="Disordered" evidence="1">
    <location>
        <begin position="241"/>
        <end position="280"/>
    </location>
</feature>
<dbReference type="Pfam" id="PF02213">
    <property type="entry name" value="GYF"/>
    <property type="match status" value="1"/>
</dbReference>
<dbReference type="AlphaFoldDB" id="A0A0K8TMK0"/>
<evidence type="ECO:0000259" key="2">
    <source>
        <dbReference type="PROSITE" id="PS50829"/>
    </source>
</evidence>
<dbReference type="PROSITE" id="PS50829">
    <property type="entry name" value="GYF"/>
    <property type="match status" value="1"/>
</dbReference>
<reference evidence="3" key="1">
    <citation type="journal article" date="2015" name="Insect Biochem. Mol. Biol.">
        <title>An insight into the sialome of the horse fly, Tabanus bromius.</title>
        <authorList>
            <person name="Ribeiro J.M."/>
            <person name="Kazimirova M."/>
            <person name="Takac P."/>
            <person name="Andersen J.F."/>
            <person name="Francischetti I.M."/>
        </authorList>
    </citation>
    <scope>NUCLEOTIDE SEQUENCE</scope>
</reference>
<dbReference type="Gene3D" id="3.30.1490.40">
    <property type="match status" value="1"/>
</dbReference>
<dbReference type="SUPFAM" id="SSF55277">
    <property type="entry name" value="GYF domain"/>
    <property type="match status" value="1"/>
</dbReference>
<evidence type="ECO:0000313" key="3">
    <source>
        <dbReference type="EMBL" id="JAI15579.1"/>
    </source>
</evidence>
<dbReference type="InterPro" id="IPR039905">
    <property type="entry name" value="CD2BP2/Lin1"/>
</dbReference>
<name>A0A0K8TMK0_TABBR</name>
<feature type="compositionally biased region" description="Basic and acidic residues" evidence="1">
    <location>
        <begin position="19"/>
        <end position="32"/>
    </location>
</feature>
<dbReference type="InterPro" id="IPR035445">
    <property type="entry name" value="GYF-like_dom_sf"/>
</dbReference>
<dbReference type="GO" id="GO:0005682">
    <property type="term" value="C:U5 snRNP"/>
    <property type="evidence" value="ECO:0007669"/>
    <property type="project" value="InterPro"/>
</dbReference>
<protein>
    <submittedName>
        <fullName evidence="3">Putative cd2 antigen cytoplasmic tail-binding protein 2</fullName>
    </submittedName>
</protein>
<evidence type="ECO:0000256" key="1">
    <source>
        <dbReference type="SAM" id="MobiDB-lite"/>
    </source>
</evidence>
<dbReference type="EMBL" id="GDAI01002024">
    <property type="protein sequence ID" value="JAI15579.1"/>
    <property type="molecule type" value="mRNA"/>
</dbReference>
<dbReference type="CDD" id="cd00072">
    <property type="entry name" value="GYF"/>
    <property type="match status" value="1"/>
</dbReference>
<feature type="region of interest" description="Disordered" evidence="1">
    <location>
        <begin position="19"/>
        <end position="64"/>
    </location>
</feature>
<sequence length="342" mass="39504">MAKRKADLELGEVIEGQEKIFKGESSKKHTLDSDEEDSGDEDRYNILDENDIEGEEEGISGVEGEVKFTPFNMKEELEEGHFDREGHFQWDKTKEIRDNWLDNIDWVKVSSDKDYMNRTNRGLAESDSEEESKKFSEIETYKKILELLKPGETIKKALQRLGKATAKLSSSERWKRKKLGIVDPNAELINKLTEMANDILTNMGNMDVYEESFEVIKKKVDRSASKMGKVSSVTVGSGSKDNELDMYSDDFDTKEKEKLDSGKNESPTNKDEEAEEDNPESKVLKWEFKWKQDDAEIHGPFLTEQMLKWVEDGYFKDGVFVRKVGEEGNFYNSNRIDFDLYL</sequence>
<dbReference type="SMART" id="SM00444">
    <property type="entry name" value="GYF"/>
    <property type="match status" value="1"/>
</dbReference>
<feature type="domain" description="GYF" evidence="2">
    <location>
        <begin position="283"/>
        <end position="339"/>
    </location>
</feature>
<dbReference type="FunFam" id="3.30.1490.40:FF:000005">
    <property type="entry name" value="CD2 antigen cytoplasmic tail-binding protein 2"/>
    <property type="match status" value="1"/>
</dbReference>
<feature type="compositionally biased region" description="Acidic residues" evidence="1">
    <location>
        <begin position="48"/>
        <end position="58"/>
    </location>
</feature>